<dbReference type="InterPro" id="IPR017853">
    <property type="entry name" value="GH"/>
</dbReference>
<reference evidence="4" key="1">
    <citation type="journal article" date="2015" name="Genome Announc.">
        <title>Draft whole-genome sequence of the biocontrol agent Trichoderma harzianum T6776.</title>
        <authorList>
            <person name="Baroncelli R."/>
            <person name="Piaggeschi G."/>
            <person name="Fiorini L."/>
            <person name="Bertolini E."/>
            <person name="Zapparata A."/>
            <person name="Pe M.E."/>
            <person name="Sarrocco S."/>
            <person name="Vannacci G."/>
        </authorList>
    </citation>
    <scope>NUCLEOTIDE SEQUENCE [LARGE SCALE GENOMIC DNA]</scope>
    <source>
        <strain evidence="4">T6776</strain>
    </source>
</reference>
<evidence type="ECO:0000256" key="1">
    <source>
        <dbReference type="ARBA" id="ARBA00012729"/>
    </source>
</evidence>
<dbReference type="Pfam" id="PF00704">
    <property type="entry name" value="Glyco_hydro_18"/>
    <property type="match status" value="1"/>
</dbReference>
<dbReference type="GO" id="GO:0008061">
    <property type="term" value="F:chitin binding"/>
    <property type="evidence" value="ECO:0007669"/>
    <property type="project" value="InterPro"/>
</dbReference>
<dbReference type="GO" id="GO:0005975">
    <property type="term" value="P:carbohydrate metabolic process"/>
    <property type="evidence" value="ECO:0007669"/>
    <property type="project" value="InterPro"/>
</dbReference>
<accession>A0A0F9XSH2</accession>
<proteinExistence type="predicted"/>
<evidence type="ECO:0000259" key="2">
    <source>
        <dbReference type="PROSITE" id="PS51910"/>
    </source>
</evidence>
<feature type="domain" description="GH18" evidence="2">
    <location>
        <begin position="20"/>
        <end position="370"/>
    </location>
</feature>
<comment type="caution">
    <text evidence="3">The sequence shown here is derived from an EMBL/GenBank/DDBJ whole genome shotgun (WGS) entry which is preliminary data.</text>
</comment>
<dbReference type="GO" id="GO:0006032">
    <property type="term" value="P:chitin catabolic process"/>
    <property type="evidence" value="ECO:0007669"/>
    <property type="project" value="TreeGrafter"/>
</dbReference>
<dbReference type="OMA" id="WEIDAFP"/>
<dbReference type="PANTHER" id="PTHR11177:SF337">
    <property type="entry name" value="CHITINASE"/>
    <property type="match status" value="1"/>
</dbReference>
<evidence type="ECO:0000313" key="3">
    <source>
        <dbReference type="EMBL" id="KKP03123.1"/>
    </source>
</evidence>
<dbReference type="SMART" id="SM00636">
    <property type="entry name" value="Glyco_18"/>
    <property type="match status" value="1"/>
</dbReference>
<dbReference type="Gene3D" id="3.20.20.80">
    <property type="entry name" value="Glycosidases"/>
    <property type="match status" value="1"/>
</dbReference>
<dbReference type="PANTHER" id="PTHR11177">
    <property type="entry name" value="CHITINASE"/>
    <property type="match status" value="1"/>
</dbReference>
<dbReference type="EMBL" id="JOKZ01000123">
    <property type="protein sequence ID" value="KKP03123.1"/>
    <property type="molecule type" value="Genomic_DNA"/>
</dbReference>
<dbReference type="InterPro" id="IPR001223">
    <property type="entry name" value="Glyco_hydro18_cat"/>
</dbReference>
<protein>
    <recommendedName>
        <fullName evidence="1">chitinase</fullName>
        <ecNumber evidence="1">3.2.1.14</ecNumber>
    </recommendedName>
</protein>
<dbReference type="GO" id="GO:0008843">
    <property type="term" value="F:endochitinase activity"/>
    <property type="evidence" value="ECO:0007669"/>
    <property type="project" value="UniProtKB-EC"/>
</dbReference>
<name>A0A0F9XSH2_TRIHA</name>
<gene>
    <name evidence="3" type="ORF">THAR02_04791</name>
</gene>
<sequence>MRTSTLAAAAVAVTGAMAKPRYLMYFDQWDTQNLPDRSVTAGVTHVTTAFAGTTLFTDGERYEPFMPLDQIRTLFDEGTKICMAIGGWGDTAGFSAGAKTKQTRRTYAKNVAATVKRLGYDCVDIDWEFPGGNGQDYIQTPNSEKVWEIDAFPLFLQEIKSAVGADIELSIAAPGRVEDMIGYTPENVAKINHIVDFVNVMTYDLMMRRMNTTTHHSGVANSLASVTTYIERGLSPSKINLGFAFYAKYFTTAPGVNCTTPVGCPTAVLEDAEGNDTGLSGAITFETSTYAGALEHAVANGIADEELGGQWWWDSEKEIFWTWDTAEFAARKFKDIMVPKGLGGVFAWALAQDSYDWSRFKAMQAGIKAMQPKLGIEVGVTI</sequence>
<dbReference type="InterPro" id="IPR011583">
    <property type="entry name" value="Chitinase_II/V-like_cat"/>
</dbReference>
<keyword evidence="3" id="KW-0378">Hydrolase</keyword>
<dbReference type="AlphaFoldDB" id="A0A0F9XSH2"/>
<dbReference type="PROSITE" id="PS51910">
    <property type="entry name" value="GH18_2"/>
    <property type="match status" value="1"/>
</dbReference>
<organism evidence="3 4">
    <name type="scientific">Trichoderma harzianum</name>
    <name type="common">Hypocrea lixii</name>
    <dbReference type="NCBI Taxonomy" id="5544"/>
    <lineage>
        <taxon>Eukaryota</taxon>
        <taxon>Fungi</taxon>
        <taxon>Dikarya</taxon>
        <taxon>Ascomycota</taxon>
        <taxon>Pezizomycotina</taxon>
        <taxon>Sordariomycetes</taxon>
        <taxon>Hypocreomycetidae</taxon>
        <taxon>Hypocreales</taxon>
        <taxon>Hypocreaceae</taxon>
        <taxon>Trichoderma</taxon>
    </lineage>
</organism>
<dbReference type="SUPFAM" id="SSF51445">
    <property type="entry name" value="(Trans)glycosidases"/>
    <property type="match status" value="1"/>
</dbReference>
<dbReference type="OrthoDB" id="73875at2759"/>
<dbReference type="GO" id="GO:0005576">
    <property type="term" value="C:extracellular region"/>
    <property type="evidence" value="ECO:0007669"/>
    <property type="project" value="TreeGrafter"/>
</dbReference>
<dbReference type="InterPro" id="IPR050314">
    <property type="entry name" value="Glycosyl_Hydrlase_18"/>
</dbReference>
<dbReference type="Proteomes" id="UP000034112">
    <property type="component" value="Unassembled WGS sequence"/>
</dbReference>
<dbReference type="EC" id="3.2.1.14" evidence="1"/>
<evidence type="ECO:0000313" key="4">
    <source>
        <dbReference type="Proteomes" id="UP000034112"/>
    </source>
</evidence>